<dbReference type="EMBL" id="JAEACQ010000244">
    <property type="protein sequence ID" value="MBL7630202.1"/>
    <property type="molecule type" value="Genomic_DNA"/>
</dbReference>
<evidence type="ECO:0000313" key="3">
    <source>
        <dbReference type="EMBL" id="MBL7630202.1"/>
    </source>
</evidence>
<evidence type="ECO:0000256" key="1">
    <source>
        <dbReference type="SAM" id="MobiDB-lite"/>
    </source>
</evidence>
<dbReference type="Pfam" id="PF09656">
    <property type="entry name" value="PGPGW"/>
    <property type="match status" value="1"/>
</dbReference>
<dbReference type="AlphaFoldDB" id="A0A937RHB5"/>
<organism evidence="3 4">
    <name type="scientific">Frankia nepalensis</name>
    <dbReference type="NCBI Taxonomy" id="1836974"/>
    <lineage>
        <taxon>Bacteria</taxon>
        <taxon>Bacillati</taxon>
        <taxon>Actinomycetota</taxon>
        <taxon>Actinomycetes</taxon>
        <taxon>Frankiales</taxon>
        <taxon>Frankiaceae</taxon>
        <taxon>Frankia</taxon>
    </lineage>
</organism>
<keyword evidence="2" id="KW-1133">Transmembrane helix</keyword>
<feature type="transmembrane region" description="Helical" evidence="2">
    <location>
        <begin position="12"/>
        <end position="30"/>
    </location>
</feature>
<dbReference type="Proteomes" id="UP000604475">
    <property type="component" value="Unassembled WGS sequence"/>
</dbReference>
<feature type="transmembrane region" description="Helical" evidence="2">
    <location>
        <begin position="74"/>
        <end position="98"/>
    </location>
</feature>
<dbReference type="SUPFAM" id="SSF103473">
    <property type="entry name" value="MFS general substrate transporter"/>
    <property type="match status" value="1"/>
</dbReference>
<dbReference type="RefSeq" id="WP_203005456.1">
    <property type="nucleotide sequence ID" value="NZ_JADWYU010000097.1"/>
</dbReference>
<feature type="transmembrane region" description="Helical" evidence="2">
    <location>
        <begin position="104"/>
        <end position="128"/>
    </location>
</feature>
<proteinExistence type="predicted"/>
<evidence type="ECO:0000256" key="2">
    <source>
        <dbReference type="SAM" id="Phobius"/>
    </source>
</evidence>
<protein>
    <submittedName>
        <fullName evidence="3">PGPGW domain-containing protein</fullName>
    </submittedName>
</protein>
<gene>
    <name evidence="3" type="ORF">I7412_24175</name>
</gene>
<keyword evidence="2" id="KW-0812">Transmembrane</keyword>
<reference evidence="3" key="1">
    <citation type="submission" date="2020-12" db="EMBL/GenBank/DDBJ databases">
        <title>Genomic characterization of non-nitrogen-fixing Frankia strains.</title>
        <authorList>
            <person name="Carlos-Shanley C."/>
            <person name="Guerra T."/>
            <person name="Hahn D."/>
        </authorList>
    </citation>
    <scope>NUCLEOTIDE SEQUENCE</scope>
    <source>
        <strain evidence="3">CN6</strain>
    </source>
</reference>
<dbReference type="InterPro" id="IPR036259">
    <property type="entry name" value="MFS_trans_sf"/>
</dbReference>
<name>A0A937RHB5_9ACTN</name>
<comment type="caution">
    <text evidence="3">The sequence shown here is derived from an EMBL/GenBank/DDBJ whole genome shotgun (WGS) entry which is preliminary data.</text>
</comment>
<keyword evidence="2" id="KW-0472">Membrane</keyword>
<dbReference type="InterPro" id="IPR019099">
    <property type="entry name" value="Uncharacterised_PGPGW_TM"/>
</dbReference>
<keyword evidence="4" id="KW-1185">Reference proteome</keyword>
<feature type="transmembrane region" description="Helical" evidence="2">
    <location>
        <begin position="36"/>
        <end position="53"/>
    </location>
</feature>
<feature type="region of interest" description="Disordered" evidence="1">
    <location>
        <begin position="137"/>
        <end position="170"/>
    </location>
</feature>
<evidence type="ECO:0000313" key="4">
    <source>
        <dbReference type="Proteomes" id="UP000604475"/>
    </source>
</evidence>
<accession>A0A937RHB5</accession>
<sequence length="170" mass="17884">MLRSPARLLRRIVLTVLGVAILGLGAAMLVLPGPGFLVVALGFFVLGLEYDWARERFEAARQKAADLADLAAARVWSTAGSIVFGLGMVAAGVLWIIYDDLPGSSAWSGGSVIFGGLAVLATIFVSLWQARQARRAGQPTPAEVLEARRHDEEDADEAAPTPAGSQSARG</sequence>